<organism evidence="1 2">
    <name type="scientific">Gordonia polyisoprenivorans</name>
    <dbReference type="NCBI Taxonomy" id="84595"/>
    <lineage>
        <taxon>Bacteria</taxon>
        <taxon>Bacillati</taxon>
        <taxon>Actinomycetota</taxon>
        <taxon>Actinomycetes</taxon>
        <taxon>Mycobacteriales</taxon>
        <taxon>Gordoniaceae</taxon>
        <taxon>Gordonia</taxon>
    </lineage>
</organism>
<dbReference type="Proteomes" id="UP000563898">
    <property type="component" value="Unassembled WGS sequence"/>
</dbReference>
<dbReference type="EMBL" id="JAAXPC010000037">
    <property type="protein sequence ID" value="NKY05358.1"/>
    <property type="molecule type" value="Genomic_DNA"/>
</dbReference>
<accession>A0A846WUF5</accession>
<name>A0A846WUF5_9ACTN</name>
<dbReference type="RefSeq" id="WP_005195129.1">
    <property type="nucleotide sequence ID" value="NZ_CP073075.1"/>
</dbReference>
<evidence type="ECO:0000313" key="1">
    <source>
        <dbReference type="EMBL" id="NKY05358.1"/>
    </source>
</evidence>
<dbReference type="AlphaFoldDB" id="A0A846WUF5"/>
<evidence type="ECO:0000313" key="2">
    <source>
        <dbReference type="Proteomes" id="UP000563898"/>
    </source>
</evidence>
<gene>
    <name evidence="1" type="ORF">HGA05_27795</name>
</gene>
<sequence length="53" mass="5211">MDIAASAPHSQSSAHNIEGATIMAEAIVGAIITDIVGELVTGSIESGSDEATA</sequence>
<proteinExistence type="predicted"/>
<comment type="caution">
    <text evidence="1">The sequence shown here is derived from an EMBL/GenBank/DDBJ whole genome shotgun (WGS) entry which is preliminary data.</text>
</comment>
<reference evidence="1 2" key="1">
    <citation type="submission" date="2020-04" db="EMBL/GenBank/DDBJ databases">
        <title>MicrobeNet Type strains.</title>
        <authorList>
            <person name="Nicholson A.C."/>
        </authorList>
    </citation>
    <scope>NUCLEOTIDE SEQUENCE [LARGE SCALE GENOMIC DNA]</scope>
    <source>
        <strain evidence="1 2">ATCC BAA-14</strain>
    </source>
</reference>
<protein>
    <submittedName>
        <fullName evidence="1">Uncharacterized protein</fullName>
    </submittedName>
</protein>